<evidence type="ECO:0000256" key="1">
    <source>
        <dbReference type="ARBA" id="ARBA00004141"/>
    </source>
</evidence>
<protein>
    <submittedName>
        <fullName evidence="17">Glutamate receptor GLR3.3-like protein</fullName>
    </submittedName>
</protein>
<keyword evidence="3 14" id="KW-0812">Transmembrane</keyword>
<evidence type="ECO:0000256" key="5">
    <source>
        <dbReference type="ARBA" id="ARBA00023018"/>
    </source>
</evidence>
<evidence type="ECO:0000256" key="2">
    <source>
        <dbReference type="ARBA" id="ARBA00022448"/>
    </source>
</evidence>
<evidence type="ECO:0000256" key="12">
    <source>
        <dbReference type="ARBA" id="ARBA00023303"/>
    </source>
</evidence>
<dbReference type="Gene3D" id="3.40.190.10">
    <property type="entry name" value="Periplasmic binding protein-like II"/>
    <property type="match status" value="2"/>
</dbReference>
<feature type="transmembrane region" description="Helical" evidence="14">
    <location>
        <begin position="616"/>
        <end position="636"/>
    </location>
</feature>
<evidence type="ECO:0000259" key="16">
    <source>
        <dbReference type="SMART" id="SM00079"/>
    </source>
</evidence>
<keyword evidence="6" id="KW-0406">Ion transport</keyword>
<accession>B3G447</accession>
<feature type="transmembrane region" description="Helical" evidence="14">
    <location>
        <begin position="826"/>
        <end position="846"/>
    </location>
</feature>
<name>B3G447_ADIVA</name>
<dbReference type="Gene3D" id="1.10.287.70">
    <property type="match status" value="1"/>
</dbReference>
<feature type="transmembrane region" description="Helical" evidence="14">
    <location>
        <begin position="586"/>
        <end position="604"/>
    </location>
</feature>
<evidence type="ECO:0000256" key="13">
    <source>
        <dbReference type="ARBA" id="ARBA00034100"/>
    </source>
</evidence>
<dbReference type="SMART" id="SM00079">
    <property type="entry name" value="PBPe"/>
    <property type="match status" value="1"/>
</dbReference>
<proteinExistence type="predicted"/>
<evidence type="ECO:0000256" key="4">
    <source>
        <dbReference type="ARBA" id="ARBA00022989"/>
    </source>
</evidence>
<feature type="signal peptide" evidence="15">
    <location>
        <begin position="1"/>
        <end position="24"/>
    </location>
</feature>
<dbReference type="GO" id="GO:0015276">
    <property type="term" value="F:ligand-gated monoatomic ion channel activity"/>
    <property type="evidence" value="ECO:0007669"/>
    <property type="project" value="InterPro"/>
</dbReference>
<keyword evidence="8 17" id="KW-0675">Receptor</keyword>
<sequence length="895" mass="99883">MRIFRENISWLLLYVLHNLKSVMAIWPTPSNSSLQLLGFFPNAENTSQTKELSIHTQAMFKAAVLLSHQYNITIEGQYIQWQASFTDGNVMNTLGNTCRAISSSNIVGIIGPIFSREAHQIADFANKIGIPVVSSTATDSDLSNRDNYHAFYRTVPSDSTIALALAKLFIRYNWTSCIIIYQSDVYGTGGTKVISETFLKYNIEVTDLIVFDMVMNSIRGNLRTYLTTSISRIVILWTDIVYISQILRYALDADILGPHFTWILTSSISLDSFDQIYHSKLIGILTIEPVTGTVVDAPINSTLLHAAYQLWQQYEPESFPTSAKVNSYALFAFDATWTLIQSLQKFCSSLKDNSSSCSAYDGPLFCFDRHFIHSNLLFNIMNSLSFLGVSGHVQFTMNVTDRVNGSYYYAQNIQYTSNHISFTPVLKYDSSDDWQTYSKTNVIIWPGNSLIPPIDRARLKGITLRIGVIESVPFTIVANVIDTSGRNTTKLTGYVLDLIEYLRDKMGFVADVQLAPPNTSYTGLVLAVANGDYDIAIGDITVTSARREIVAFSNSISDNSMRILMRKTPAIQVDLLSYLKPFSRNLWLLLLGATIFASIILCVIERPDNAALQNRSIISSGAMILWFSFGTIVGYGADFHAQTAAGRLVSAGLYILSLVLVASYTANLASELTILKTKDLIDGMDDLKNGKIPYNRIGIRIGTAGEDYYLREISGGSRNFYPLKSRQEMYDSLLAGIIDVSFMDIGTAEYVTNNIYCNLTLVGEDFDKSTFGIVTPKEWLYAKDLDVNILSLRETGILDNLKKKWFQTKACPQTSEISTALGLESLSGLFLTFGVICVLSIGLYAWNKRNMIRKYVNILRHQKTISLRSETYMVDFTNKPHTSTTSSSTISQIIA</sequence>
<keyword evidence="15" id="KW-0732">Signal</keyword>
<evidence type="ECO:0000256" key="8">
    <source>
        <dbReference type="ARBA" id="ARBA00023170"/>
    </source>
</evidence>
<dbReference type="SUPFAM" id="SSF53822">
    <property type="entry name" value="Periplasmic binding protein-like I"/>
    <property type="match status" value="1"/>
</dbReference>
<dbReference type="Pfam" id="PF00060">
    <property type="entry name" value="Lig_chan"/>
    <property type="match status" value="1"/>
</dbReference>
<dbReference type="InterPro" id="IPR015683">
    <property type="entry name" value="Ionotropic_Glu_rcpt"/>
</dbReference>
<evidence type="ECO:0000256" key="9">
    <source>
        <dbReference type="ARBA" id="ARBA00023180"/>
    </source>
</evidence>
<dbReference type="GO" id="GO:0004930">
    <property type="term" value="F:G protein-coupled receptor activity"/>
    <property type="evidence" value="ECO:0007669"/>
    <property type="project" value="InterPro"/>
</dbReference>
<evidence type="ECO:0000313" key="17">
    <source>
        <dbReference type="EMBL" id="ACD54595.1"/>
    </source>
</evidence>
<organism evidence="17">
    <name type="scientific">Adineta vaga</name>
    <name type="common">Rotifer</name>
    <name type="synonym">Callidina vaga</name>
    <dbReference type="NCBI Taxonomy" id="104782"/>
    <lineage>
        <taxon>Eukaryota</taxon>
        <taxon>Metazoa</taxon>
        <taxon>Spiralia</taxon>
        <taxon>Gnathifera</taxon>
        <taxon>Rotifera</taxon>
        <taxon>Eurotatoria</taxon>
        <taxon>Bdelloidea</taxon>
        <taxon>Adinetida</taxon>
        <taxon>Adinetidae</taxon>
        <taxon>Adineta</taxon>
    </lineage>
</organism>
<keyword evidence="12" id="KW-0407">Ion channel</keyword>
<keyword evidence="10" id="KW-0628">Postsynaptic cell membrane</keyword>
<dbReference type="PANTHER" id="PTHR18966">
    <property type="entry name" value="IONOTROPIC GLUTAMATE RECEPTOR"/>
    <property type="match status" value="1"/>
</dbReference>
<keyword evidence="2" id="KW-0813">Transport</keyword>
<dbReference type="Gene3D" id="3.40.50.2300">
    <property type="match status" value="3"/>
</dbReference>
<reference evidence="17" key="1">
    <citation type="journal article" date="2008" name="Science">
        <title>Massive horizontal gene transfer in bdelloid rotifers.</title>
        <authorList>
            <person name="Gladyshev E.A."/>
            <person name="Meselson M.S."/>
            <person name="Arkhipova I.R."/>
        </authorList>
    </citation>
    <scope>NUCLEOTIDE SEQUENCE</scope>
</reference>
<evidence type="ECO:0000256" key="15">
    <source>
        <dbReference type="SAM" id="SignalP"/>
    </source>
</evidence>
<keyword evidence="11" id="KW-1071">Ligand-gated ion channel</keyword>
<comment type="subcellular location">
    <subcellularLocation>
        <location evidence="1">Membrane</location>
        <topology evidence="1">Multi-pass membrane protein</topology>
    </subcellularLocation>
    <subcellularLocation>
        <location evidence="13">Postsynaptic cell membrane</location>
    </subcellularLocation>
</comment>
<dbReference type="PRINTS" id="PR00248">
    <property type="entry name" value="GPCRMGR"/>
</dbReference>
<evidence type="ECO:0000256" key="6">
    <source>
        <dbReference type="ARBA" id="ARBA00023065"/>
    </source>
</evidence>
<dbReference type="SUPFAM" id="SSF81324">
    <property type="entry name" value="Voltage-gated potassium channels"/>
    <property type="match status" value="1"/>
</dbReference>
<dbReference type="InterPro" id="IPR000337">
    <property type="entry name" value="GPCR_3"/>
</dbReference>
<feature type="domain" description="Ionotropic glutamate receptor C-terminal" evidence="16">
    <location>
        <begin position="463"/>
        <end position="808"/>
    </location>
</feature>
<evidence type="ECO:0000256" key="3">
    <source>
        <dbReference type="ARBA" id="ARBA00022692"/>
    </source>
</evidence>
<keyword evidence="9" id="KW-0325">Glycoprotein</keyword>
<dbReference type="InterPro" id="IPR001320">
    <property type="entry name" value="Iontro_rcpt_C"/>
</dbReference>
<dbReference type="InterPro" id="IPR001828">
    <property type="entry name" value="ANF_lig-bd_rcpt"/>
</dbReference>
<dbReference type="InterPro" id="IPR028082">
    <property type="entry name" value="Peripla_BP_I"/>
</dbReference>
<dbReference type="Pfam" id="PF10613">
    <property type="entry name" value="Lig_chan-Glu_bd"/>
    <property type="match status" value="1"/>
</dbReference>
<evidence type="ECO:0000256" key="7">
    <source>
        <dbReference type="ARBA" id="ARBA00023136"/>
    </source>
</evidence>
<dbReference type="AlphaFoldDB" id="B3G447"/>
<dbReference type="EMBL" id="EU643474">
    <property type="protein sequence ID" value="ACD54595.1"/>
    <property type="molecule type" value="Genomic_DNA"/>
</dbReference>
<evidence type="ECO:0000256" key="10">
    <source>
        <dbReference type="ARBA" id="ARBA00023257"/>
    </source>
</evidence>
<dbReference type="Pfam" id="PF01094">
    <property type="entry name" value="ANF_receptor"/>
    <property type="match status" value="1"/>
</dbReference>
<dbReference type="InterPro" id="IPR019594">
    <property type="entry name" value="Glu/Gly-bd"/>
</dbReference>
<keyword evidence="7 14" id="KW-0472">Membrane</keyword>
<evidence type="ECO:0000256" key="14">
    <source>
        <dbReference type="SAM" id="Phobius"/>
    </source>
</evidence>
<evidence type="ECO:0000256" key="11">
    <source>
        <dbReference type="ARBA" id="ARBA00023286"/>
    </source>
</evidence>
<feature type="chain" id="PRO_5002788746" evidence="15">
    <location>
        <begin position="25"/>
        <end position="895"/>
    </location>
</feature>
<keyword evidence="5" id="KW-0770">Synapse</keyword>
<dbReference type="SUPFAM" id="SSF53850">
    <property type="entry name" value="Periplasmic binding protein-like II"/>
    <property type="match status" value="1"/>
</dbReference>
<keyword evidence="4 14" id="KW-1133">Transmembrane helix</keyword>
<dbReference type="GO" id="GO:0045211">
    <property type="term" value="C:postsynaptic membrane"/>
    <property type="evidence" value="ECO:0007669"/>
    <property type="project" value="UniProtKB-SubCell"/>
</dbReference>